<sequence length="82" mass="9438">MWMNGGWGWMPWGWIFPLIFLVLMVVFMVFMMRGGMGGGPMCGGSHKTSGSAETPRETLDRRYARGEITREEYQQMRKDLEG</sequence>
<keyword evidence="2" id="KW-0472">Membrane</keyword>
<keyword evidence="2" id="KW-1133">Transmembrane helix</keyword>
<gene>
    <name evidence="4" type="ORF">GCD22_01435</name>
    <name evidence="5" type="ORF">GCD22_01712</name>
</gene>
<keyword evidence="2" id="KW-0812">Transmembrane</keyword>
<dbReference type="AlphaFoldDB" id="A0A5P9XQ24"/>
<dbReference type="EMBL" id="CP045571">
    <property type="protein sequence ID" value="QFX96004.1"/>
    <property type="molecule type" value="Genomic_DNA"/>
</dbReference>
<evidence type="ECO:0000313" key="5">
    <source>
        <dbReference type="EMBL" id="QFX96004.1"/>
    </source>
</evidence>
<organism evidence="4 6">
    <name type="scientific">Acidithiobacillus thiooxidans ATCC 19377</name>
    <dbReference type="NCBI Taxonomy" id="637390"/>
    <lineage>
        <taxon>Bacteria</taxon>
        <taxon>Pseudomonadati</taxon>
        <taxon>Pseudomonadota</taxon>
        <taxon>Acidithiobacillia</taxon>
        <taxon>Acidithiobacillales</taxon>
        <taxon>Acidithiobacillaceae</taxon>
        <taxon>Acidithiobacillus</taxon>
    </lineage>
</organism>
<dbReference type="KEGG" id="atx:GCD22_01712"/>
<dbReference type="Pfam" id="PF09851">
    <property type="entry name" value="SHOCT"/>
    <property type="match status" value="1"/>
</dbReference>
<accession>A0A5P9XQ24</accession>
<protein>
    <submittedName>
        <fullName evidence="4">Membrane protein</fullName>
    </submittedName>
</protein>
<dbReference type="InterPro" id="IPR018649">
    <property type="entry name" value="SHOCT"/>
</dbReference>
<name>A0A5P9XQ24_ACITH</name>
<dbReference type="KEGG" id="atx:GCD22_01435"/>
<feature type="transmembrane region" description="Helical" evidence="2">
    <location>
        <begin position="12"/>
        <end position="31"/>
    </location>
</feature>
<evidence type="ECO:0000256" key="1">
    <source>
        <dbReference type="SAM" id="MobiDB-lite"/>
    </source>
</evidence>
<feature type="domain" description="SHOCT" evidence="3">
    <location>
        <begin position="55"/>
        <end position="80"/>
    </location>
</feature>
<evidence type="ECO:0000313" key="6">
    <source>
        <dbReference type="Proteomes" id="UP000363590"/>
    </source>
</evidence>
<evidence type="ECO:0000256" key="2">
    <source>
        <dbReference type="SAM" id="Phobius"/>
    </source>
</evidence>
<proteinExistence type="predicted"/>
<evidence type="ECO:0000259" key="3">
    <source>
        <dbReference type="Pfam" id="PF09851"/>
    </source>
</evidence>
<dbReference type="Proteomes" id="UP000363590">
    <property type="component" value="Chromosome"/>
</dbReference>
<feature type="region of interest" description="Disordered" evidence="1">
    <location>
        <begin position="42"/>
        <end position="61"/>
    </location>
</feature>
<reference evidence="4 6" key="1">
    <citation type="submission" date="2019-10" db="EMBL/GenBank/DDBJ databases">
        <authorList>
            <person name="Wang R."/>
        </authorList>
    </citation>
    <scope>NUCLEOTIDE SEQUENCE [LARGE SCALE GENOMIC DNA]</scope>
    <source>
        <strain evidence="4 6">ATCC 19377</strain>
    </source>
</reference>
<evidence type="ECO:0000313" key="4">
    <source>
        <dbReference type="EMBL" id="QFX95800.1"/>
    </source>
</evidence>
<dbReference type="EMBL" id="CP045571">
    <property type="protein sequence ID" value="QFX95800.1"/>
    <property type="molecule type" value="Genomic_DNA"/>
</dbReference>